<organism evidence="5 6">
    <name type="scientific">Desulfobotulus pelophilus</name>
    <dbReference type="NCBI Taxonomy" id="2823377"/>
    <lineage>
        <taxon>Bacteria</taxon>
        <taxon>Pseudomonadati</taxon>
        <taxon>Thermodesulfobacteriota</taxon>
        <taxon>Desulfobacteria</taxon>
        <taxon>Desulfobacterales</taxon>
        <taxon>Desulfobacteraceae</taxon>
        <taxon>Desulfobotulus</taxon>
    </lineage>
</organism>
<dbReference type="PROSITE" id="PS01117">
    <property type="entry name" value="HTH_MARR_1"/>
    <property type="match status" value="1"/>
</dbReference>
<evidence type="ECO:0000256" key="3">
    <source>
        <dbReference type="ARBA" id="ARBA00023163"/>
    </source>
</evidence>
<evidence type="ECO:0000256" key="2">
    <source>
        <dbReference type="ARBA" id="ARBA00023125"/>
    </source>
</evidence>
<dbReference type="PANTHER" id="PTHR42756">
    <property type="entry name" value="TRANSCRIPTIONAL REGULATOR, MARR"/>
    <property type="match status" value="1"/>
</dbReference>
<dbReference type="InterPro" id="IPR023187">
    <property type="entry name" value="Tscrpt_reg_MarR-type_CS"/>
</dbReference>
<feature type="domain" description="HTH marR-type" evidence="4">
    <location>
        <begin position="14"/>
        <end position="146"/>
    </location>
</feature>
<protein>
    <submittedName>
        <fullName evidence="5">MarR family transcriptional regulator</fullName>
    </submittedName>
</protein>
<accession>A0ABT3N5Y2</accession>
<name>A0ABT3N5Y2_9BACT</name>
<reference evidence="5 6" key="1">
    <citation type="submission" date="2022-11" db="EMBL/GenBank/DDBJ databases">
        <title>Desulfobotulus tamanensis H1 sp. nov. - anaerobic, alkaliphilic, sulphate reducing bacterium isolated from terrestrial mud volcano.</title>
        <authorList>
            <person name="Frolova A."/>
            <person name="Merkel A.Y."/>
            <person name="Slobodkin A.I."/>
        </authorList>
    </citation>
    <scope>NUCLEOTIDE SEQUENCE [LARGE SCALE GENOMIC DNA]</scope>
    <source>
        <strain evidence="5 6">H1</strain>
    </source>
</reference>
<evidence type="ECO:0000313" key="6">
    <source>
        <dbReference type="Proteomes" id="UP001209681"/>
    </source>
</evidence>
<dbReference type="RefSeq" id="WP_265423711.1">
    <property type="nucleotide sequence ID" value="NZ_JAPFPW010000002.1"/>
</dbReference>
<dbReference type="InterPro" id="IPR011991">
    <property type="entry name" value="ArsR-like_HTH"/>
</dbReference>
<dbReference type="CDD" id="cd00090">
    <property type="entry name" value="HTH_ARSR"/>
    <property type="match status" value="1"/>
</dbReference>
<gene>
    <name evidence="5" type="ORF">OOT00_02505</name>
</gene>
<dbReference type="Gene3D" id="1.10.10.10">
    <property type="entry name" value="Winged helix-like DNA-binding domain superfamily/Winged helix DNA-binding domain"/>
    <property type="match status" value="1"/>
</dbReference>
<dbReference type="InterPro" id="IPR036388">
    <property type="entry name" value="WH-like_DNA-bd_sf"/>
</dbReference>
<evidence type="ECO:0000313" key="5">
    <source>
        <dbReference type="EMBL" id="MCW7752850.1"/>
    </source>
</evidence>
<proteinExistence type="predicted"/>
<keyword evidence="3" id="KW-0804">Transcription</keyword>
<dbReference type="Proteomes" id="UP001209681">
    <property type="component" value="Unassembled WGS sequence"/>
</dbReference>
<dbReference type="PROSITE" id="PS50995">
    <property type="entry name" value="HTH_MARR_2"/>
    <property type="match status" value="1"/>
</dbReference>
<keyword evidence="2" id="KW-0238">DNA-binding</keyword>
<dbReference type="Pfam" id="PF01047">
    <property type="entry name" value="MarR"/>
    <property type="match status" value="1"/>
</dbReference>
<sequence length="176" mass="19808">MMCHAEQSNARNLSREVLVALRRITQAIELHSRQLVRTHGLTGPQLIILEEIARHEEIAVTELARAISLSQATVTGILLRLERQGLVSRLRGTRDKRTTLLSITEKGQAILEEAPPLLQETFVHQLASLPQWEQLTILSSLHHIVHMMHAKSIDASPFLVTGPIHKDIDDKGFYEP</sequence>
<keyword evidence="6" id="KW-1185">Reference proteome</keyword>
<evidence type="ECO:0000259" key="4">
    <source>
        <dbReference type="PROSITE" id="PS50995"/>
    </source>
</evidence>
<dbReference type="PANTHER" id="PTHR42756:SF1">
    <property type="entry name" value="TRANSCRIPTIONAL REPRESSOR OF EMRAB OPERON"/>
    <property type="match status" value="1"/>
</dbReference>
<dbReference type="SUPFAM" id="SSF46785">
    <property type="entry name" value="Winged helix' DNA-binding domain"/>
    <property type="match status" value="1"/>
</dbReference>
<comment type="caution">
    <text evidence="5">The sequence shown here is derived from an EMBL/GenBank/DDBJ whole genome shotgun (WGS) entry which is preliminary data.</text>
</comment>
<dbReference type="PRINTS" id="PR00598">
    <property type="entry name" value="HTHMARR"/>
</dbReference>
<dbReference type="EMBL" id="JAPFPW010000002">
    <property type="protein sequence ID" value="MCW7752850.1"/>
    <property type="molecule type" value="Genomic_DNA"/>
</dbReference>
<dbReference type="InterPro" id="IPR000835">
    <property type="entry name" value="HTH_MarR-typ"/>
</dbReference>
<dbReference type="SMART" id="SM00347">
    <property type="entry name" value="HTH_MARR"/>
    <property type="match status" value="1"/>
</dbReference>
<keyword evidence="1" id="KW-0805">Transcription regulation</keyword>
<evidence type="ECO:0000256" key="1">
    <source>
        <dbReference type="ARBA" id="ARBA00023015"/>
    </source>
</evidence>
<dbReference type="InterPro" id="IPR036390">
    <property type="entry name" value="WH_DNA-bd_sf"/>
</dbReference>